<evidence type="ECO:0000313" key="2">
    <source>
        <dbReference type="Proteomes" id="UP001458880"/>
    </source>
</evidence>
<organism evidence="1 2">
    <name type="scientific">Popillia japonica</name>
    <name type="common">Japanese beetle</name>
    <dbReference type="NCBI Taxonomy" id="7064"/>
    <lineage>
        <taxon>Eukaryota</taxon>
        <taxon>Metazoa</taxon>
        <taxon>Ecdysozoa</taxon>
        <taxon>Arthropoda</taxon>
        <taxon>Hexapoda</taxon>
        <taxon>Insecta</taxon>
        <taxon>Pterygota</taxon>
        <taxon>Neoptera</taxon>
        <taxon>Endopterygota</taxon>
        <taxon>Coleoptera</taxon>
        <taxon>Polyphaga</taxon>
        <taxon>Scarabaeiformia</taxon>
        <taxon>Scarabaeidae</taxon>
        <taxon>Rutelinae</taxon>
        <taxon>Popillia</taxon>
    </lineage>
</organism>
<accession>A0AAW1N390</accession>
<evidence type="ECO:0000313" key="1">
    <source>
        <dbReference type="EMBL" id="KAK9752945.1"/>
    </source>
</evidence>
<comment type="caution">
    <text evidence="1">The sequence shown here is derived from an EMBL/GenBank/DDBJ whole genome shotgun (WGS) entry which is preliminary data.</text>
</comment>
<sequence>MSKMKEDRETQTKQTNRCVVVEWDAVSRNPKQTRFKMNKVRSTIIVVSIINLENENYFYNPYNFSPTTHLYQRK</sequence>
<dbReference type="Proteomes" id="UP001458880">
    <property type="component" value="Unassembled WGS sequence"/>
</dbReference>
<keyword evidence="2" id="KW-1185">Reference proteome</keyword>
<gene>
    <name evidence="1" type="ORF">QE152_g3804</name>
</gene>
<protein>
    <submittedName>
        <fullName evidence="1">Uncharacterized protein</fullName>
    </submittedName>
</protein>
<name>A0AAW1N390_POPJA</name>
<dbReference type="AlphaFoldDB" id="A0AAW1N390"/>
<proteinExistence type="predicted"/>
<reference evidence="1 2" key="1">
    <citation type="journal article" date="2024" name="BMC Genomics">
        <title>De novo assembly and annotation of Popillia japonica's genome with initial clues to its potential as an invasive pest.</title>
        <authorList>
            <person name="Cucini C."/>
            <person name="Boschi S."/>
            <person name="Funari R."/>
            <person name="Cardaioli E."/>
            <person name="Iannotti N."/>
            <person name="Marturano G."/>
            <person name="Paoli F."/>
            <person name="Bruttini M."/>
            <person name="Carapelli A."/>
            <person name="Frati F."/>
            <person name="Nardi F."/>
        </authorList>
    </citation>
    <scope>NUCLEOTIDE SEQUENCE [LARGE SCALE GENOMIC DNA]</scope>
    <source>
        <strain evidence="1">DMR45628</strain>
    </source>
</reference>
<dbReference type="EMBL" id="JASPKY010000016">
    <property type="protein sequence ID" value="KAK9752945.1"/>
    <property type="molecule type" value="Genomic_DNA"/>
</dbReference>